<gene>
    <name evidence="1" type="ORF">EK386_14300</name>
</gene>
<dbReference type="Proteomes" id="UP000287910">
    <property type="component" value="Unassembled WGS sequence"/>
</dbReference>
<reference evidence="1 2" key="1">
    <citation type="submission" date="2018-12" db="EMBL/GenBank/DDBJ databases">
        <title>Lysinibacillus antri sp. nov., isolated from a cave soil.</title>
        <authorList>
            <person name="Narsing Rao M.P."/>
            <person name="Zhang H."/>
            <person name="Dong Z.-Y."/>
            <person name="Niu X.-K."/>
            <person name="Zhang K."/>
            <person name="Fang B.-Z."/>
            <person name="Kang Y.-Q."/>
            <person name="Xiao M."/>
            <person name="Li W.-J."/>
        </authorList>
    </citation>
    <scope>NUCLEOTIDE SEQUENCE [LARGE SCALE GENOMIC DNA]</scope>
    <source>
        <strain evidence="1 2">SYSU K30002</strain>
    </source>
</reference>
<accession>A0A432L9H6</accession>
<protein>
    <recommendedName>
        <fullName evidence="3">PD-(D/E)XK nuclease superfamily protein</fullName>
    </recommendedName>
</protein>
<evidence type="ECO:0000313" key="2">
    <source>
        <dbReference type="Proteomes" id="UP000287910"/>
    </source>
</evidence>
<name>A0A432L9H6_9BACI</name>
<dbReference type="Pfam" id="PF14281">
    <property type="entry name" value="PDDEXK_4"/>
    <property type="match status" value="1"/>
</dbReference>
<dbReference type="EMBL" id="RYYR01000021">
    <property type="protein sequence ID" value="RUL50345.1"/>
    <property type="molecule type" value="Genomic_DNA"/>
</dbReference>
<dbReference type="InterPro" id="IPR029470">
    <property type="entry name" value="PDDEXK_4"/>
</dbReference>
<proteinExistence type="predicted"/>
<comment type="caution">
    <text evidence="1">The sequence shown here is derived from an EMBL/GenBank/DDBJ whole genome shotgun (WGS) entry which is preliminary data.</text>
</comment>
<evidence type="ECO:0008006" key="3">
    <source>
        <dbReference type="Google" id="ProtNLM"/>
    </source>
</evidence>
<dbReference type="AlphaFoldDB" id="A0A432L9H6"/>
<organism evidence="1 2">
    <name type="scientific">Lysinibacillus antri</name>
    <dbReference type="NCBI Taxonomy" id="2498145"/>
    <lineage>
        <taxon>Bacteria</taxon>
        <taxon>Bacillati</taxon>
        <taxon>Bacillota</taxon>
        <taxon>Bacilli</taxon>
        <taxon>Bacillales</taxon>
        <taxon>Bacillaceae</taxon>
        <taxon>Lysinibacillus</taxon>
    </lineage>
</organism>
<keyword evidence="2" id="KW-1185">Reference proteome</keyword>
<dbReference type="RefSeq" id="WP_126659860.1">
    <property type="nucleotide sequence ID" value="NZ_RYYR01000021.1"/>
</dbReference>
<sequence length="434" mass="50819">MNKSETIIELLGEGGSITLHGLQVNNEWFFTLNRNELTLKESLDEDVSLYLSNSGYVKGFQAGIELLDQYPWTRLHPENINPHFAKDLYKEVTKRISERDRNRLSTWKKALEIAIKESELKIERPNLFHFATSELSQDAFLCWLMSWAHQDYQAIDKKLHVVAVDFIKEIFTLHNKFAPTIESIQIRQQFKGLDILVIINDEYAILIEDKTYTQDHSNQLIRYRAEIETAYPNLIQLPIYYKITDQGSYSSVKSAGYIPFNRRKALKVLEDGIHNGVQDTIFIDYYNHLKKIENEVTSFWNTPIESWRALAWQGFYLELQKELPGDWDYVSNASGGFWGFWWDSSKEHYYYLQLEQTKLCIKIDATNAENKAKVRNEAMEKVLSESKEQDLFLQRPARLGNGRTMTIAQRMDYIQTTEDGLIDMEKTIAELKKY</sequence>
<evidence type="ECO:0000313" key="1">
    <source>
        <dbReference type="EMBL" id="RUL50345.1"/>
    </source>
</evidence>